<evidence type="ECO:0000256" key="1">
    <source>
        <dbReference type="SAM" id="MobiDB-lite"/>
    </source>
</evidence>
<comment type="caution">
    <text evidence="2">The sequence shown here is derived from an EMBL/GenBank/DDBJ whole genome shotgun (WGS) entry which is preliminary data.</text>
</comment>
<feature type="region of interest" description="Disordered" evidence="1">
    <location>
        <begin position="36"/>
        <end position="83"/>
    </location>
</feature>
<keyword evidence="3" id="KW-1185">Reference proteome</keyword>
<feature type="compositionally biased region" description="Basic and acidic residues" evidence="1">
    <location>
        <begin position="52"/>
        <end position="83"/>
    </location>
</feature>
<protein>
    <submittedName>
        <fullName evidence="2">Uncharacterized protein</fullName>
    </submittedName>
</protein>
<accession>A0A5B7INJ4</accession>
<dbReference type="Proteomes" id="UP000324222">
    <property type="component" value="Unassembled WGS sequence"/>
</dbReference>
<dbReference type="EMBL" id="VSRR010073344">
    <property type="protein sequence ID" value="MPC87041.1"/>
    <property type="molecule type" value="Genomic_DNA"/>
</dbReference>
<evidence type="ECO:0000313" key="2">
    <source>
        <dbReference type="EMBL" id="MPC87041.1"/>
    </source>
</evidence>
<proteinExistence type="predicted"/>
<organism evidence="2 3">
    <name type="scientific">Portunus trituberculatus</name>
    <name type="common">Swimming crab</name>
    <name type="synonym">Neptunus trituberculatus</name>
    <dbReference type="NCBI Taxonomy" id="210409"/>
    <lineage>
        <taxon>Eukaryota</taxon>
        <taxon>Metazoa</taxon>
        <taxon>Ecdysozoa</taxon>
        <taxon>Arthropoda</taxon>
        <taxon>Crustacea</taxon>
        <taxon>Multicrustacea</taxon>
        <taxon>Malacostraca</taxon>
        <taxon>Eumalacostraca</taxon>
        <taxon>Eucarida</taxon>
        <taxon>Decapoda</taxon>
        <taxon>Pleocyemata</taxon>
        <taxon>Brachyura</taxon>
        <taxon>Eubrachyura</taxon>
        <taxon>Portunoidea</taxon>
        <taxon>Portunidae</taxon>
        <taxon>Portuninae</taxon>
        <taxon>Portunus</taxon>
    </lineage>
</organism>
<dbReference type="AlphaFoldDB" id="A0A5B7INJ4"/>
<name>A0A5B7INJ4_PORTR</name>
<gene>
    <name evidence="2" type="ORF">E2C01_081889</name>
</gene>
<evidence type="ECO:0000313" key="3">
    <source>
        <dbReference type="Proteomes" id="UP000324222"/>
    </source>
</evidence>
<sequence length="83" mass="9356">MPPRDLLITTLPDALTPVIQSLSGNAQLEHTCGRRLGEGVGEQKGGGKVRKGRCEQRDEERSRQNRAGEEEKNEDLWGCRERR</sequence>
<reference evidence="2 3" key="1">
    <citation type="submission" date="2019-05" db="EMBL/GenBank/DDBJ databases">
        <title>Another draft genome of Portunus trituberculatus and its Hox gene families provides insights of decapod evolution.</title>
        <authorList>
            <person name="Jeong J.-H."/>
            <person name="Song I."/>
            <person name="Kim S."/>
            <person name="Choi T."/>
            <person name="Kim D."/>
            <person name="Ryu S."/>
            <person name="Kim W."/>
        </authorList>
    </citation>
    <scope>NUCLEOTIDE SEQUENCE [LARGE SCALE GENOMIC DNA]</scope>
    <source>
        <tissue evidence="2">Muscle</tissue>
    </source>
</reference>